<feature type="region of interest" description="Disordered" evidence="2">
    <location>
        <begin position="1"/>
        <end position="57"/>
    </location>
</feature>
<gene>
    <name evidence="3" type="ORF">PODCO_502670</name>
</gene>
<reference evidence="3" key="1">
    <citation type="submission" date="2018-02" db="EMBL/GenBank/DDBJ databases">
        <authorList>
            <person name="Silar P."/>
        </authorList>
    </citation>
    <scope>NUCLEOTIDE SEQUENCE [LARGE SCALE GENOMIC DNA]</scope>
    <source>
        <strain evidence="3">T</strain>
    </source>
</reference>
<dbReference type="CDD" id="cd02440">
    <property type="entry name" value="AdoMet_MTases"/>
    <property type="match status" value="1"/>
</dbReference>
<proteinExistence type="inferred from homology"/>
<name>A0ABY6SBG8_PODCO</name>
<dbReference type="Gene3D" id="3.40.50.150">
    <property type="entry name" value="Vaccinia Virus protein VP39"/>
    <property type="match status" value="1"/>
</dbReference>
<evidence type="ECO:0008006" key="5">
    <source>
        <dbReference type="Google" id="ProtNLM"/>
    </source>
</evidence>
<evidence type="ECO:0000313" key="4">
    <source>
        <dbReference type="Proteomes" id="UP000280685"/>
    </source>
</evidence>
<feature type="compositionally biased region" description="Low complexity" evidence="2">
    <location>
        <begin position="11"/>
        <end position="57"/>
    </location>
</feature>
<protein>
    <recommendedName>
        <fullName evidence="5">Methyltransferase</fullName>
    </recommendedName>
</protein>
<dbReference type="Pfam" id="PF13489">
    <property type="entry name" value="Methyltransf_23"/>
    <property type="match status" value="1"/>
</dbReference>
<evidence type="ECO:0000256" key="2">
    <source>
        <dbReference type="SAM" id="MobiDB-lite"/>
    </source>
</evidence>
<comment type="similarity">
    <text evidence="1">Belongs to the methyltransferase superfamily. LaeA methyltransferase family.</text>
</comment>
<evidence type="ECO:0000313" key="3">
    <source>
        <dbReference type="EMBL" id="VBB80619.1"/>
    </source>
</evidence>
<dbReference type="SUPFAM" id="SSF53335">
    <property type="entry name" value="S-adenosyl-L-methionine-dependent methyltransferases"/>
    <property type="match status" value="1"/>
</dbReference>
<evidence type="ECO:0000256" key="1">
    <source>
        <dbReference type="ARBA" id="ARBA00038158"/>
    </source>
</evidence>
<keyword evidence="4" id="KW-1185">Reference proteome</keyword>
<dbReference type="PANTHER" id="PTHR43591:SF105">
    <property type="entry name" value="METHYLTRANSFERASE DOMAIN-CONTAINING PROTEIN-RELATED"/>
    <property type="match status" value="1"/>
</dbReference>
<dbReference type="EMBL" id="LR026968">
    <property type="protein sequence ID" value="VBB80619.1"/>
    <property type="molecule type" value="Genomic_DNA"/>
</dbReference>
<dbReference type="PANTHER" id="PTHR43591">
    <property type="entry name" value="METHYLTRANSFERASE"/>
    <property type="match status" value="1"/>
</dbReference>
<dbReference type="InterPro" id="IPR029063">
    <property type="entry name" value="SAM-dependent_MTases_sf"/>
</dbReference>
<dbReference type="Proteomes" id="UP000280685">
    <property type="component" value="Chromosome 5"/>
</dbReference>
<organism evidence="3 4">
    <name type="scientific">Podospora comata</name>
    <dbReference type="NCBI Taxonomy" id="48703"/>
    <lineage>
        <taxon>Eukaryota</taxon>
        <taxon>Fungi</taxon>
        <taxon>Dikarya</taxon>
        <taxon>Ascomycota</taxon>
        <taxon>Pezizomycotina</taxon>
        <taxon>Sordariomycetes</taxon>
        <taxon>Sordariomycetidae</taxon>
        <taxon>Sordariales</taxon>
        <taxon>Podosporaceae</taxon>
        <taxon>Podospora</taxon>
    </lineage>
</organism>
<sequence length="395" mass="44353">MANDAENNKLTVTAPDTNPATPADAAPTSPAKEPSSASSPTATTFPPARDDAPVSTAATAATAAAVVTIAEAEELQPDDSDEVDSVFDDGDSAIASLHSSTTSLRDELILQVKEHGRQYQGYLEAKYVLPMDEQELERLDFQCHLVWLTLDKQHSTAPIQNIQRALDVGCGTGIWAIEFADEHPEAEVLGVDLAPVQPQCVPPNLIFEVDDLEQPWNFTQRFDYIHCQLMIGAFQDWPKFFRQSREFLAGPNSYTEVHDIDFFIRCDDGTLPPDSPLAKWHELMHDAANKAGFPLDAINRVPDMMAEAGYVDIVARQVKWPINTWPRDPKHKELGKWAHENFSWGCESMSLALFTRVLRWSADEVRIFMASVRKDLRDRKLHAYWNFWVVYGRRG</sequence>
<accession>A0ABY6SBG8</accession>